<reference evidence="1" key="1">
    <citation type="submission" date="2019-10" db="EMBL/GenBank/DDBJ databases">
        <authorList>
            <consortium name="DOE Joint Genome Institute"/>
            <person name="Kuo A."/>
            <person name="Miyauchi S."/>
            <person name="Kiss E."/>
            <person name="Drula E."/>
            <person name="Kohler A."/>
            <person name="Sanchez-Garcia M."/>
            <person name="Andreopoulos B."/>
            <person name="Barry K.W."/>
            <person name="Bonito G."/>
            <person name="Buee M."/>
            <person name="Carver A."/>
            <person name="Chen C."/>
            <person name="Cichocki N."/>
            <person name="Clum A."/>
            <person name="Culley D."/>
            <person name="Crous P.W."/>
            <person name="Fauchery L."/>
            <person name="Girlanda M."/>
            <person name="Hayes R."/>
            <person name="Keri Z."/>
            <person name="Labutti K."/>
            <person name="Lipzen A."/>
            <person name="Lombard V."/>
            <person name="Magnuson J."/>
            <person name="Maillard F."/>
            <person name="Morin E."/>
            <person name="Murat C."/>
            <person name="Nolan M."/>
            <person name="Ohm R."/>
            <person name="Pangilinan J."/>
            <person name="Pereira M."/>
            <person name="Perotto S."/>
            <person name="Peter M."/>
            <person name="Riley R."/>
            <person name="Sitrit Y."/>
            <person name="Stielow B."/>
            <person name="Szollosi G."/>
            <person name="Zifcakova L."/>
            <person name="Stursova M."/>
            <person name="Spatafora J.W."/>
            <person name="Tedersoo L."/>
            <person name="Vaario L.-M."/>
            <person name="Yamada A."/>
            <person name="Yan M."/>
            <person name="Wang P."/>
            <person name="Xu J."/>
            <person name="Bruns T."/>
            <person name="Baldrian P."/>
            <person name="Vilgalys R."/>
            <person name="Henrissat B."/>
            <person name="Grigoriev I.V."/>
            <person name="Hibbett D."/>
            <person name="Nagy L.G."/>
            <person name="Martin F.M."/>
        </authorList>
    </citation>
    <scope>NUCLEOTIDE SEQUENCE</scope>
    <source>
        <strain evidence="1">P2</strain>
    </source>
</reference>
<comment type="caution">
    <text evidence="1">The sequence shown here is derived from an EMBL/GenBank/DDBJ whole genome shotgun (WGS) entry which is preliminary data.</text>
</comment>
<protein>
    <submittedName>
        <fullName evidence="1">Uncharacterized protein</fullName>
    </submittedName>
</protein>
<dbReference type="EMBL" id="MU118014">
    <property type="protein sequence ID" value="KAF9648401.1"/>
    <property type="molecule type" value="Genomic_DNA"/>
</dbReference>
<evidence type="ECO:0000313" key="2">
    <source>
        <dbReference type="Proteomes" id="UP000886501"/>
    </source>
</evidence>
<sequence length="370" mass="41451">MSIGTLPVWCLRDGKPSTCDLLRIGTFWRSPSFEVMMEVANRVVKYGIVEEQDWSPMYGMYYQVSSAVRLPDHSSPELDYDEYGCISYQLQYLFEPQWLTSARPSQTSSGSHFQPLRPLDFPGSSSLWGFDFGHANPKAAKKAAERPRQKAGKAYNPTKTKTTNRLPTWMSILKGSKNPVVELVPELSEEVKEELPTASPQSPPNVSRVISHRCQRKRHCEVRLAHSTAGHSIAHSSIHPGTDRPLIPKDDFSSFDRDEFRFAGTFNYSGIMRYLVLVGDALDTLIREKDEKKRLIPEVAVAYPVGNIVFPPGALISIFDALIFATVLRCGTVAAAPIMVFTLRSAWGAVLDISRDLVPHHHLNNLCPHL</sequence>
<reference evidence="1" key="2">
    <citation type="journal article" date="2020" name="Nat. Commun.">
        <title>Large-scale genome sequencing of mycorrhizal fungi provides insights into the early evolution of symbiotic traits.</title>
        <authorList>
            <person name="Miyauchi S."/>
            <person name="Kiss E."/>
            <person name="Kuo A."/>
            <person name="Drula E."/>
            <person name="Kohler A."/>
            <person name="Sanchez-Garcia M."/>
            <person name="Morin E."/>
            <person name="Andreopoulos B."/>
            <person name="Barry K.W."/>
            <person name="Bonito G."/>
            <person name="Buee M."/>
            <person name="Carver A."/>
            <person name="Chen C."/>
            <person name="Cichocki N."/>
            <person name="Clum A."/>
            <person name="Culley D."/>
            <person name="Crous P.W."/>
            <person name="Fauchery L."/>
            <person name="Girlanda M."/>
            <person name="Hayes R.D."/>
            <person name="Keri Z."/>
            <person name="LaButti K."/>
            <person name="Lipzen A."/>
            <person name="Lombard V."/>
            <person name="Magnuson J."/>
            <person name="Maillard F."/>
            <person name="Murat C."/>
            <person name="Nolan M."/>
            <person name="Ohm R.A."/>
            <person name="Pangilinan J."/>
            <person name="Pereira M.F."/>
            <person name="Perotto S."/>
            <person name="Peter M."/>
            <person name="Pfister S."/>
            <person name="Riley R."/>
            <person name="Sitrit Y."/>
            <person name="Stielow J.B."/>
            <person name="Szollosi G."/>
            <person name="Zifcakova L."/>
            <person name="Stursova M."/>
            <person name="Spatafora J.W."/>
            <person name="Tedersoo L."/>
            <person name="Vaario L.M."/>
            <person name="Yamada A."/>
            <person name="Yan M."/>
            <person name="Wang P."/>
            <person name="Xu J."/>
            <person name="Bruns T."/>
            <person name="Baldrian P."/>
            <person name="Vilgalys R."/>
            <person name="Dunand C."/>
            <person name="Henrissat B."/>
            <person name="Grigoriev I.V."/>
            <person name="Hibbett D."/>
            <person name="Nagy L.G."/>
            <person name="Martin F.M."/>
        </authorList>
    </citation>
    <scope>NUCLEOTIDE SEQUENCE</scope>
    <source>
        <strain evidence="1">P2</strain>
    </source>
</reference>
<name>A0ACB6ZG61_THEGA</name>
<proteinExistence type="predicted"/>
<keyword evidence="2" id="KW-1185">Reference proteome</keyword>
<gene>
    <name evidence="1" type="ORF">BDM02DRAFT_3187161</name>
</gene>
<evidence type="ECO:0000313" key="1">
    <source>
        <dbReference type="EMBL" id="KAF9648401.1"/>
    </source>
</evidence>
<organism evidence="1 2">
    <name type="scientific">Thelephora ganbajun</name>
    <name type="common">Ganba fungus</name>
    <dbReference type="NCBI Taxonomy" id="370292"/>
    <lineage>
        <taxon>Eukaryota</taxon>
        <taxon>Fungi</taxon>
        <taxon>Dikarya</taxon>
        <taxon>Basidiomycota</taxon>
        <taxon>Agaricomycotina</taxon>
        <taxon>Agaricomycetes</taxon>
        <taxon>Thelephorales</taxon>
        <taxon>Thelephoraceae</taxon>
        <taxon>Thelephora</taxon>
    </lineage>
</organism>
<dbReference type="Proteomes" id="UP000886501">
    <property type="component" value="Unassembled WGS sequence"/>
</dbReference>
<accession>A0ACB6ZG61</accession>